<dbReference type="Pfam" id="PF00270">
    <property type="entry name" value="DEAD"/>
    <property type="match status" value="1"/>
</dbReference>
<dbReference type="GO" id="GO:0003677">
    <property type="term" value="F:DNA binding"/>
    <property type="evidence" value="ECO:0007669"/>
    <property type="project" value="UniProtKB-KW"/>
</dbReference>
<keyword evidence="7" id="KW-0238">DNA-binding</keyword>
<evidence type="ECO:0000256" key="9">
    <source>
        <dbReference type="ARBA" id="ARBA00034617"/>
    </source>
</evidence>
<feature type="domain" description="Helicase C-terminal" evidence="14">
    <location>
        <begin position="188"/>
        <end position="334"/>
    </location>
</feature>
<evidence type="ECO:0000256" key="5">
    <source>
        <dbReference type="ARBA" id="ARBA00022806"/>
    </source>
</evidence>
<dbReference type="InterPro" id="IPR011545">
    <property type="entry name" value="DEAD/DEAH_box_helicase_dom"/>
</dbReference>
<name>A0A368ZYV0_9FLAO</name>
<proteinExistence type="inferred from homology"/>
<evidence type="ECO:0000256" key="1">
    <source>
        <dbReference type="ARBA" id="ARBA00005446"/>
    </source>
</evidence>
<keyword evidence="6" id="KW-0067">ATP-binding</keyword>
<evidence type="ECO:0000256" key="11">
    <source>
        <dbReference type="ARBA" id="ARBA00044535"/>
    </source>
</evidence>
<dbReference type="GO" id="GO:0006281">
    <property type="term" value="P:DNA repair"/>
    <property type="evidence" value="ECO:0007669"/>
    <property type="project" value="TreeGrafter"/>
</dbReference>
<dbReference type="FunFam" id="3.40.50.300:FF:001389">
    <property type="entry name" value="ATP-dependent DNA helicase RecQ"/>
    <property type="match status" value="1"/>
</dbReference>
<dbReference type="GO" id="GO:0005737">
    <property type="term" value="C:cytoplasm"/>
    <property type="evidence" value="ECO:0007669"/>
    <property type="project" value="TreeGrafter"/>
</dbReference>
<keyword evidence="5 15" id="KW-0347">Helicase</keyword>
<evidence type="ECO:0000256" key="12">
    <source>
        <dbReference type="ARBA" id="ARBA00044550"/>
    </source>
</evidence>
<comment type="catalytic activity">
    <reaction evidence="9">
        <text>Couples ATP hydrolysis with the unwinding of duplex DNA by translocating in the 3'-5' direction.</text>
        <dbReference type="EC" id="5.6.2.4"/>
    </reaction>
</comment>
<dbReference type="GO" id="GO:0016787">
    <property type="term" value="F:hydrolase activity"/>
    <property type="evidence" value="ECO:0007669"/>
    <property type="project" value="UniProtKB-KW"/>
</dbReference>
<evidence type="ECO:0000256" key="7">
    <source>
        <dbReference type="ARBA" id="ARBA00023125"/>
    </source>
</evidence>
<dbReference type="EMBL" id="QPJS01000005">
    <property type="protein sequence ID" value="RCX02089.1"/>
    <property type="molecule type" value="Genomic_DNA"/>
</dbReference>
<dbReference type="PROSITE" id="PS51192">
    <property type="entry name" value="HELICASE_ATP_BIND_1"/>
    <property type="match status" value="1"/>
</dbReference>
<dbReference type="GO" id="GO:0030894">
    <property type="term" value="C:replisome"/>
    <property type="evidence" value="ECO:0007669"/>
    <property type="project" value="TreeGrafter"/>
</dbReference>
<evidence type="ECO:0000259" key="13">
    <source>
        <dbReference type="PROSITE" id="PS51192"/>
    </source>
</evidence>
<evidence type="ECO:0000313" key="16">
    <source>
        <dbReference type="Proteomes" id="UP000253517"/>
    </source>
</evidence>
<dbReference type="Pfam" id="PF16124">
    <property type="entry name" value="RecQ_Zn_bind"/>
    <property type="match status" value="1"/>
</dbReference>
<dbReference type="GO" id="GO:0009378">
    <property type="term" value="F:four-way junction helicase activity"/>
    <property type="evidence" value="ECO:0007669"/>
    <property type="project" value="TreeGrafter"/>
</dbReference>
<accession>A0A368ZYV0</accession>
<dbReference type="PANTHER" id="PTHR13710:SF105">
    <property type="entry name" value="ATP-DEPENDENT DNA HELICASE Q1"/>
    <property type="match status" value="1"/>
</dbReference>
<keyword evidence="2" id="KW-0479">Metal-binding</keyword>
<dbReference type="AlphaFoldDB" id="A0A368ZYV0"/>
<dbReference type="Pfam" id="PF00271">
    <property type="entry name" value="Helicase_C"/>
    <property type="match status" value="1"/>
</dbReference>
<dbReference type="GO" id="GO:0043590">
    <property type="term" value="C:bacterial nucleoid"/>
    <property type="evidence" value="ECO:0007669"/>
    <property type="project" value="TreeGrafter"/>
</dbReference>
<evidence type="ECO:0000256" key="4">
    <source>
        <dbReference type="ARBA" id="ARBA00022801"/>
    </source>
</evidence>
<dbReference type="GO" id="GO:0046872">
    <property type="term" value="F:metal ion binding"/>
    <property type="evidence" value="ECO:0007669"/>
    <property type="project" value="UniProtKB-KW"/>
</dbReference>
<dbReference type="GO" id="GO:0043138">
    <property type="term" value="F:3'-5' DNA helicase activity"/>
    <property type="evidence" value="ECO:0007669"/>
    <property type="project" value="UniProtKB-EC"/>
</dbReference>
<evidence type="ECO:0000256" key="10">
    <source>
        <dbReference type="ARBA" id="ARBA00034808"/>
    </source>
</evidence>
<dbReference type="InterPro" id="IPR036388">
    <property type="entry name" value="WH-like_DNA-bd_sf"/>
</dbReference>
<dbReference type="SMART" id="SM00490">
    <property type="entry name" value="HELICc"/>
    <property type="match status" value="1"/>
</dbReference>
<reference evidence="15 16" key="1">
    <citation type="submission" date="2018-07" db="EMBL/GenBank/DDBJ databases">
        <title>Genomic Encyclopedia of Type Strains, Phase IV (KMG-IV): sequencing the most valuable type-strain genomes for metagenomic binning, comparative biology and taxonomic classification.</title>
        <authorList>
            <person name="Goeker M."/>
        </authorList>
    </citation>
    <scope>NUCLEOTIDE SEQUENCE [LARGE SCALE GENOMIC DNA]</scope>
    <source>
        <strain evidence="15 16">DSM 21410</strain>
    </source>
</reference>
<dbReference type="EC" id="5.6.2.4" evidence="10"/>
<comment type="caution">
    <text evidence="15">The sequence shown here is derived from an EMBL/GenBank/DDBJ whole genome shotgun (WGS) entry which is preliminary data.</text>
</comment>
<keyword evidence="8" id="KW-0413">Isomerase</keyword>
<dbReference type="InterPro" id="IPR001650">
    <property type="entry name" value="Helicase_C-like"/>
</dbReference>
<comment type="similarity">
    <text evidence="1">Belongs to the helicase family. RecQ subfamily.</text>
</comment>
<evidence type="ECO:0000256" key="8">
    <source>
        <dbReference type="ARBA" id="ARBA00023235"/>
    </source>
</evidence>
<dbReference type="GO" id="GO:0006310">
    <property type="term" value="P:DNA recombination"/>
    <property type="evidence" value="ECO:0007669"/>
    <property type="project" value="InterPro"/>
</dbReference>
<dbReference type="Gene3D" id="1.10.10.10">
    <property type="entry name" value="Winged helix-like DNA-binding domain superfamily/Winged helix DNA-binding domain"/>
    <property type="match status" value="1"/>
</dbReference>
<dbReference type="InterPro" id="IPR032284">
    <property type="entry name" value="RecQ_Zn-bd"/>
</dbReference>
<dbReference type="PROSITE" id="PS51194">
    <property type="entry name" value="HELICASE_CTER"/>
    <property type="match status" value="1"/>
</dbReference>
<protein>
    <recommendedName>
        <fullName evidence="11">ATP-dependent DNA helicase RecQ</fullName>
        <ecNumber evidence="10">5.6.2.4</ecNumber>
    </recommendedName>
    <alternativeName>
        <fullName evidence="12">DNA 3'-5' helicase RecQ</fullName>
    </alternativeName>
</protein>
<evidence type="ECO:0000256" key="3">
    <source>
        <dbReference type="ARBA" id="ARBA00022741"/>
    </source>
</evidence>
<organism evidence="15 16">
    <name type="scientific">Schleiferia thermophila</name>
    <dbReference type="NCBI Taxonomy" id="884107"/>
    <lineage>
        <taxon>Bacteria</taxon>
        <taxon>Pseudomonadati</taxon>
        <taxon>Bacteroidota</taxon>
        <taxon>Flavobacteriia</taxon>
        <taxon>Flavobacteriales</taxon>
        <taxon>Schleiferiaceae</taxon>
        <taxon>Schleiferia</taxon>
    </lineage>
</organism>
<dbReference type="InterPro" id="IPR004589">
    <property type="entry name" value="DNA_helicase_ATP-dep_RecQ"/>
</dbReference>
<keyword evidence="16" id="KW-1185">Reference proteome</keyword>
<evidence type="ECO:0000259" key="14">
    <source>
        <dbReference type="PROSITE" id="PS51194"/>
    </source>
</evidence>
<dbReference type="Proteomes" id="UP000253517">
    <property type="component" value="Unassembled WGS sequence"/>
</dbReference>
<feature type="domain" description="Helicase ATP-binding" evidence="13">
    <location>
        <begin position="1"/>
        <end position="166"/>
    </location>
</feature>
<dbReference type="NCBIfam" id="TIGR00614">
    <property type="entry name" value="recQ_fam"/>
    <property type="match status" value="1"/>
</dbReference>
<evidence type="ECO:0000313" key="15">
    <source>
        <dbReference type="EMBL" id="RCX02089.1"/>
    </source>
</evidence>
<dbReference type="SUPFAM" id="SSF52540">
    <property type="entry name" value="P-loop containing nucleoside triphosphate hydrolases"/>
    <property type="match status" value="1"/>
</dbReference>
<dbReference type="InterPro" id="IPR027417">
    <property type="entry name" value="P-loop_NTPase"/>
</dbReference>
<dbReference type="PANTHER" id="PTHR13710">
    <property type="entry name" value="DNA HELICASE RECQ FAMILY MEMBER"/>
    <property type="match status" value="1"/>
</dbReference>
<dbReference type="CDD" id="cd17920">
    <property type="entry name" value="DEXHc_RecQ"/>
    <property type="match status" value="1"/>
</dbReference>
<gene>
    <name evidence="15" type="ORF">DES35_10560</name>
</gene>
<dbReference type="InterPro" id="IPR014001">
    <property type="entry name" value="Helicase_ATP-bd"/>
</dbReference>
<sequence>MNGVDTLALLPTGGGKSLCYQVPALCLPGLALVISPLIALMNDQVANLKMKGIKAAAITSHLSKREWIDVLDSSEREDLKLLYLSPERLLHPLVLEKITAKKISLIAVDEAHCISQWGHDFRPAYRKIAQFRNALGIDIPCLALTATATPRVVDDIVRSLNFRNGYQVFKKSFHRPNLSYNIRLVENKVDALIEALRAVPGSAIVFMRQRLKTAEVAQVLKARGISADFYHAGLPAQLRKEKQQAWMDDKIRVMAATNAFGMGIDKPDVRLVVHLDIVPSLEEYFQEAGRAGRDEKKAYAVSFITAADLRKIEQLLQTGYPTIDEITTLYQKLHEFLRCAVGQGQWDKFPFSIQKFAQYVNLPKSKCYEILSWLEREGYIALDDEVLQQSKLKLYLDFRDFDKRYAAHSDMVDVVKAVLRLYEGVKHSSVDIEESRIAYAAERSEKLVRRVLYQLSRTGDADYHPKETDGYITLLTNRIEKKYFTINHKEYNERKRHYLDRLKAVKSFYQSTTECRVTMLLRYLGEHRPQPCGCCDFCRDARKARNNDLNPDLLRKASENEWIIRDNTGKILWKNSVNKS</sequence>
<evidence type="ECO:0000256" key="2">
    <source>
        <dbReference type="ARBA" id="ARBA00022723"/>
    </source>
</evidence>
<evidence type="ECO:0000256" key="6">
    <source>
        <dbReference type="ARBA" id="ARBA00022840"/>
    </source>
</evidence>
<dbReference type="Gene3D" id="3.40.50.300">
    <property type="entry name" value="P-loop containing nucleotide triphosphate hydrolases"/>
    <property type="match status" value="2"/>
</dbReference>
<dbReference type="GO" id="GO:0005524">
    <property type="term" value="F:ATP binding"/>
    <property type="evidence" value="ECO:0007669"/>
    <property type="project" value="UniProtKB-KW"/>
</dbReference>
<keyword evidence="3" id="KW-0547">Nucleotide-binding</keyword>
<keyword evidence="4" id="KW-0378">Hydrolase</keyword>
<dbReference type="SMART" id="SM00487">
    <property type="entry name" value="DEXDc"/>
    <property type="match status" value="1"/>
</dbReference>